<dbReference type="STRING" id="1314781.A0A165DEH9"/>
<feature type="non-terminal residue" evidence="1">
    <location>
        <position position="154"/>
    </location>
</feature>
<dbReference type="InParanoid" id="A0A165DEH9"/>
<dbReference type="EMBL" id="KV426228">
    <property type="protein sequence ID" value="KZV84357.1"/>
    <property type="molecule type" value="Genomic_DNA"/>
</dbReference>
<accession>A0A165DEH9</accession>
<gene>
    <name evidence="1" type="ORF">EXIGLDRAFT_577997</name>
</gene>
<evidence type="ECO:0000313" key="2">
    <source>
        <dbReference type="Proteomes" id="UP000077266"/>
    </source>
</evidence>
<reference evidence="1 2" key="1">
    <citation type="journal article" date="2016" name="Mol. Biol. Evol.">
        <title>Comparative Genomics of Early-Diverging Mushroom-Forming Fungi Provides Insights into the Origins of Lignocellulose Decay Capabilities.</title>
        <authorList>
            <person name="Nagy L.G."/>
            <person name="Riley R."/>
            <person name="Tritt A."/>
            <person name="Adam C."/>
            <person name="Daum C."/>
            <person name="Floudas D."/>
            <person name="Sun H."/>
            <person name="Yadav J.S."/>
            <person name="Pangilinan J."/>
            <person name="Larsson K.H."/>
            <person name="Matsuura K."/>
            <person name="Barry K."/>
            <person name="Labutti K."/>
            <person name="Kuo R."/>
            <person name="Ohm R.A."/>
            <person name="Bhattacharya S.S."/>
            <person name="Shirouzu T."/>
            <person name="Yoshinaga Y."/>
            <person name="Martin F.M."/>
            <person name="Grigoriev I.V."/>
            <person name="Hibbett D.S."/>
        </authorList>
    </citation>
    <scope>NUCLEOTIDE SEQUENCE [LARGE SCALE GENOMIC DNA]</scope>
    <source>
        <strain evidence="1 2">HHB12029</strain>
    </source>
</reference>
<keyword evidence="2" id="KW-1185">Reference proteome</keyword>
<dbReference type="PANTHER" id="PTHR42648">
    <property type="entry name" value="TRANSPOSASE, PUTATIVE-RELATED"/>
    <property type="match status" value="1"/>
</dbReference>
<protein>
    <recommendedName>
        <fullName evidence="3">GAG-pre-integrase domain-containing protein</fullName>
    </recommendedName>
</protein>
<proteinExistence type="predicted"/>
<dbReference type="PANTHER" id="PTHR42648:SF28">
    <property type="entry name" value="TRANSPOSON-ENCODED PROTEIN WITH RIBONUCLEASE H-LIKE AND RETROVIRUS ZINC FINGER-LIKE DOMAINS"/>
    <property type="match status" value="1"/>
</dbReference>
<evidence type="ECO:0000313" key="1">
    <source>
        <dbReference type="EMBL" id="KZV84357.1"/>
    </source>
</evidence>
<dbReference type="Proteomes" id="UP000077266">
    <property type="component" value="Unassembled WGS sequence"/>
</dbReference>
<name>A0A165DEH9_EXIGL</name>
<sequence length="154" mass="16936">TLVSIGQLDKLGFKTEFGDGKCRITAPDGQTVGEVLRTQKGLYRVDRDADTANAAVESVTAQEMHRLLGHCSPEVAQRMLTSGMATGLRLEFRDDKPFFCDACTYAKATTKKISRVRQTERATAFGEKIHADVWGPAPTQSLGGNRYFVTFTDD</sequence>
<dbReference type="OrthoDB" id="2742630at2759"/>
<feature type="non-terminal residue" evidence="1">
    <location>
        <position position="1"/>
    </location>
</feature>
<dbReference type="AlphaFoldDB" id="A0A165DEH9"/>
<dbReference type="InterPro" id="IPR039537">
    <property type="entry name" value="Retrotran_Ty1/copia-like"/>
</dbReference>
<evidence type="ECO:0008006" key="3">
    <source>
        <dbReference type="Google" id="ProtNLM"/>
    </source>
</evidence>
<organism evidence="1 2">
    <name type="scientific">Exidia glandulosa HHB12029</name>
    <dbReference type="NCBI Taxonomy" id="1314781"/>
    <lineage>
        <taxon>Eukaryota</taxon>
        <taxon>Fungi</taxon>
        <taxon>Dikarya</taxon>
        <taxon>Basidiomycota</taxon>
        <taxon>Agaricomycotina</taxon>
        <taxon>Agaricomycetes</taxon>
        <taxon>Auriculariales</taxon>
        <taxon>Exidiaceae</taxon>
        <taxon>Exidia</taxon>
    </lineage>
</organism>